<dbReference type="PANTHER" id="PTHR35481:SF1">
    <property type="entry name" value="DNA-DIRECTED RNA POLYMERASE SUBUNIT ALPHA"/>
    <property type="match status" value="1"/>
</dbReference>
<dbReference type="UniPathway" id="UPA00143"/>
<evidence type="ECO:0000256" key="1">
    <source>
        <dbReference type="ARBA" id="ARBA00000900"/>
    </source>
</evidence>
<dbReference type="PANTHER" id="PTHR35481">
    <property type="entry name" value="DNA-DIRECTED RNA POLYMERASE SUBUNIT ALPHA"/>
    <property type="match status" value="1"/>
</dbReference>
<accession>A0A8M8UW39</accession>
<organism evidence="9 10">
    <name type="scientific">Sesamum indicum</name>
    <name type="common">Oriental sesame</name>
    <name type="synonym">Sesamum orientale</name>
    <dbReference type="NCBI Taxonomy" id="4182"/>
    <lineage>
        <taxon>Eukaryota</taxon>
        <taxon>Viridiplantae</taxon>
        <taxon>Streptophyta</taxon>
        <taxon>Embryophyta</taxon>
        <taxon>Tracheophyta</taxon>
        <taxon>Spermatophyta</taxon>
        <taxon>Magnoliopsida</taxon>
        <taxon>eudicotyledons</taxon>
        <taxon>Gunneridae</taxon>
        <taxon>Pentapetalae</taxon>
        <taxon>asterids</taxon>
        <taxon>lamiids</taxon>
        <taxon>Lamiales</taxon>
        <taxon>Pedaliaceae</taxon>
        <taxon>Sesamum</taxon>
    </lineage>
</organism>
<dbReference type="InterPro" id="IPR057225">
    <property type="entry name" value="DUF7903"/>
</dbReference>
<dbReference type="GeneID" id="105166900"/>
<dbReference type="OrthoDB" id="2014147at2759"/>
<dbReference type="Pfam" id="PF25475">
    <property type="entry name" value="DUF7903"/>
    <property type="match status" value="1"/>
</dbReference>
<keyword evidence="5" id="KW-0677">Repeat</keyword>
<evidence type="ECO:0000256" key="3">
    <source>
        <dbReference type="ARBA" id="ARBA00012483"/>
    </source>
</evidence>
<comment type="pathway">
    <text evidence="2">Protein modification; protein ubiquitination.</text>
</comment>
<dbReference type="EC" id="2.3.2.27" evidence="3"/>
<dbReference type="InterPro" id="IPR045210">
    <property type="entry name" value="RING-Ubox_PUB"/>
</dbReference>
<evidence type="ECO:0000256" key="5">
    <source>
        <dbReference type="ARBA" id="ARBA00022737"/>
    </source>
</evidence>
<keyword evidence="4" id="KW-0808">Transferase</keyword>
<reference evidence="10" key="1">
    <citation type="submission" date="2025-08" db="UniProtKB">
        <authorList>
            <consortium name="RefSeq"/>
        </authorList>
    </citation>
    <scope>IDENTIFICATION</scope>
</reference>
<evidence type="ECO:0000256" key="7">
    <source>
        <dbReference type="SAM" id="Phobius"/>
    </source>
</evidence>
<sequence>MAKRAEENAVSELKKELQRVVEALVEEDDDCDLTAAADNAIQTLGALKELKLKQSTDQEFVEIKNLVGFQEPPPEFRCPISGLLMKDPVVLASGQTYEEQYITEWLKDGHQKCPKTDQPLPHTLLIPNHSIKKMVMNWCKLHNFDMPRTSHPPADEEYAATANSKHLVQLLNRLSSSSASDAAKELRLLTSRSPSFRALFGEITGAVPKLFSPLLLEKAYSDARLHDDLVATVLNVSAHESNKAKILASRNPLVVSFLIDSLRSKNIETRSHAAAVISALSAFDTNKYLIGESGAIKPLVDLITEGQPLALNEATCAILNLCTVTENRERAISEGAVIAVMDKIVGRVLIDEMLAILATLSSHHRAIEEMDEHGMIFCLFEMLRENNISEQSEEHCVAIIYVMCFSDRTKLRKIHEVEDACETLHRVARTGTSRAKRKASSILERLNSYQIFKLDSVVAVMAYVPPHKRHLKGGEASSLPSPAPPPESVIPRFQRRLNFKSKDYPKKFVYAENAISRWFVVGLADESRVSDLTRLEPVAVESFERKSGEKPLALVLKENDEEAAEFSANPWIFVTEIVQQDLISSFQQVKDEMRGYEFGEVKPTLVIRFGRILFHGNRSFTVESIEGNSLPVGTLRQLYKSFYTNIPPSYMEYVTTNVVPETDFEFEEEKELYHVKLSDKMQPDSTISCKCTVARDTNQLEFSKIELNQVRHLVADMSCLDKNLDLRLMLCTKRILAAVMDDELENMKILISSARLDSDVKGGLRWSLGKQSLGDRYTVLGVWHTNAKTFGNSSMRLKVRHADRFDFRSSNGEVANEVSLKMPGVVSLLRVSVFMLWTAFDMLIFVCLSTLPHPAAQGKKKVKRKAFLLINS</sequence>
<keyword evidence="6" id="KW-0175">Coiled coil</keyword>
<keyword evidence="7" id="KW-0472">Membrane</keyword>
<dbReference type="AlphaFoldDB" id="A0A8M8UW39"/>
<dbReference type="SMART" id="SM00504">
    <property type="entry name" value="Ubox"/>
    <property type="match status" value="1"/>
</dbReference>
<dbReference type="Gene3D" id="1.25.10.10">
    <property type="entry name" value="Leucine-rich Repeat Variant"/>
    <property type="match status" value="1"/>
</dbReference>
<gene>
    <name evidence="10" type="primary">LOC105166900</name>
</gene>
<dbReference type="GO" id="GO:0016567">
    <property type="term" value="P:protein ubiquitination"/>
    <property type="evidence" value="ECO:0007669"/>
    <property type="project" value="UniProtKB-UniPathway"/>
</dbReference>
<dbReference type="InterPro" id="IPR011989">
    <property type="entry name" value="ARM-like"/>
</dbReference>
<dbReference type="Pfam" id="PF00514">
    <property type="entry name" value="Arm"/>
    <property type="match status" value="1"/>
</dbReference>
<dbReference type="SUPFAM" id="SSF48371">
    <property type="entry name" value="ARM repeat"/>
    <property type="match status" value="1"/>
</dbReference>
<name>A0A8M8UW39_SESIN</name>
<evidence type="ECO:0000256" key="4">
    <source>
        <dbReference type="ARBA" id="ARBA00022679"/>
    </source>
</evidence>
<dbReference type="InterPro" id="IPR013083">
    <property type="entry name" value="Znf_RING/FYVE/PHD"/>
</dbReference>
<keyword evidence="9" id="KW-1185">Reference proteome</keyword>
<evidence type="ECO:0000259" key="8">
    <source>
        <dbReference type="PROSITE" id="PS51698"/>
    </source>
</evidence>
<keyword evidence="7" id="KW-1133">Transmembrane helix</keyword>
<proteinExistence type="predicted"/>
<dbReference type="KEGG" id="sind:105166900"/>
<dbReference type="InterPro" id="IPR003613">
    <property type="entry name" value="Ubox_domain"/>
</dbReference>
<dbReference type="InterPro" id="IPR016024">
    <property type="entry name" value="ARM-type_fold"/>
</dbReference>
<dbReference type="Pfam" id="PF04564">
    <property type="entry name" value="U-box"/>
    <property type="match status" value="1"/>
</dbReference>
<feature type="transmembrane region" description="Helical" evidence="7">
    <location>
        <begin position="828"/>
        <end position="851"/>
    </location>
</feature>
<protein>
    <recommendedName>
        <fullName evidence="3">RING-type E3 ubiquitin transferase</fullName>
        <ecNumber evidence="3">2.3.2.27</ecNumber>
    </recommendedName>
</protein>
<dbReference type="RefSeq" id="XP_020551128.1">
    <property type="nucleotide sequence ID" value="XM_020695469.1"/>
</dbReference>
<evidence type="ECO:0000313" key="9">
    <source>
        <dbReference type="Proteomes" id="UP000504604"/>
    </source>
</evidence>
<dbReference type="PROSITE" id="PS51698">
    <property type="entry name" value="U_BOX"/>
    <property type="match status" value="1"/>
</dbReference>
<feature type="coiled-coil region" evidence="6">
    <location>
        <begin position="3"/>
        <end position="30"/>
    </location>
</feature>
<keyword evidence="7" id="KW-0812">Transmembrane</keyword>
<evidence type="ECO:0000256" key="2">
    <source>
        <dbReference type="ARBA" id="ARBA00004906"/>
    </source>
</evidence>
<dbReference type="Proteomes" id="UP000504604">
    <property type="component" value="Linkage group LG7"/>
</dbReference>
<comment type="catalytic activity">
    <reaction evidence="1">
        <text>S-ubiquitinyl-[E2 ubiquitin-conjugating enzyme]-L-cysteine + [acceptor protein]-L-lysine = [E2 ubiquitin-conjugating enzyme]-L-cysteine + N(6)-ubiquitinyl-[acceptor protein]-L-lysine.</text>
        <dbReference type="EC" id="2.3.2.27"/>
    </reaction>
</comment>
<dbReference type="CDD" id="cd16664">
    <property type="entry name" value="RING-Ubox_PUB"/>
    <property type="match status" value="1"/>
</dbReference>
<feature type="domain" description="U-box" evidence="8">
    <location>
        <begin position="71"/>
        <end position="145"/>
    </location>
</feature>
<dbReference type="Gene3D" id="3.30.40.10">
    <property type="entry name" value="Zinc/RING finger domain, C3HC4 (zinc finger)"/>
    <property type="match status" value="1"/>
</dbReference>
<evidence type="ECO:0000313" key="10">
    <source>
        <dbReference type="RefSeq" id="XP_020551128.1"/>
    </source>
</evidence>
<dbReference type="SUPFAM" id="SSF57850">
    <property type="entry name" value="RING/U-box"/>
    <property type="match status" value="1"/>
</dbReference>
<evidence type="ECO:0000256" key="6">
    <source>
        <dbReference type="SAM" id="Coils"/>
    </source>
</evidence>
<dbReference type="InterPro" id="IPR000225">
    <property type="entry name" value="Armadillo"/>
</dbReference>
<dbReference type="GO" id="GO:0061630">
    <property type="term" value="F:ubiquitin protein ligase activity"/>
    <property type="evidence" value="ECO:0007669"/>
    <property type="project" value="UniProtKB-EC"/>
</dbReference>